<evidence type="ECO:0000256" key="1">
    <source>
        <dbReference type="SAM" id="MobiDB-lite"/>
    </source>
</evidence>
<dbReference type="EMBL" id="GL385395">
    <property type="protein sequence ID" value="EJT81833.1"/>
    <property type="molecule type" value="Genomic_DNA"/>
</dbReference>
<reference evidence="2" key="3">
    <citation type="submission" date="2010-09" db="EMBL/GenBank/DDBJ databases">
        <title>Annotation of Gaeumannomyces graminis var. tritici R3-111a-1.</title>
        <authorList>
            <consortium name="The Broad Institute Genome Sequencing Platform"/>
            <person name="Ma L.-J."/>
            <person name="Dead R."/>
            <person name="Young S.K."/>
            <person name="Zeng Q."/>
            <person name="Gargeya S."/>
            <person name="Fitzgerald M."/>
            <person name="Haas B."/>
            <person name="Abouelleil A."/>
            <person name="Alvarado L."/>
            <person name="Arachchi H.M."/>
            <person name="Berlin A."/>
            <person name="Brown A."/>
            <person name="Chapman S.B."/>
            <person name="Chen Z."/>
            <person name="Dunbar C."/>
            <person name="Freedman E."/>
            <person name="Gearin G."/>
            <person name="Gellesch M."/>
            <person name="Goldberg J."/>
            <person name="Griggs A."/>
            <person name="Gujja S."/>
            <person name="Heiman D."/>
            <person name="Howarth C."/>
            <person name="Larson L."/>
            <person name="Lui A."/>
            <person name="MacDonald P.J.P."/>
            <person name="Mehta T."/>
            <person name="Montmayeur A."/>
            <person name="Murphy C."/>
            <person name="Neiman D."/>
            <person name="Pearson M."/>
            <person name="Priest M."/>
            <person name="Roberts A."/>
            <person name="Saif S."/>
            <person name="Shea T."/>
            <person name="Shenoy N."/>
            <person name="Sisk P."/>
            <person name="Stolte C."/>
            <person name="Sykes S."/>
            <person name="Yandava C."/>
            <person name="Wortman J."/>
            <person name="Nusbaum C."/>
            <person name="Birren B."/>
        </authorList>
    </citation>
    <scope>NUCLEOTIDE SEQUENCE</scope>
    <source>
        <strain evidence="2">R3-111a-1</strain>
    </source>
</reference>
<reference evidence="4" key="1">
    <citation type="submission" date="2010-07" db="EMBL/GenBank/DDBJ databases">
        <title>The genome sequence of Gaeumannomyces graminis var. tritici strain R3-111a-1.</title>
        <authorList>
            <consortium name="The Broad Institute Genome Sequencing Platform"/>
            <person name="Ma L.-J."/>
            <person name="Dead R."/>
            <person name="Young S."/>
            <person name="Zeng Q."/>
            <person name="Koehrsen M."/>
            <person name="Alvarado L."/>
            <person name="Berlin A."/>
            <person name="Chapman S.B."/>
            <person name="Chen Z."/>
            <person name="Freedman E."/>
            <person name="Gellesch M."/>
            <person name="Goldberg J."/>
            <person name="Griggs A."/>
            <person name="Gujja S."/>
            <person name="Heilman E.R."/>
            <person name="Heiman D."/>
            <person name="Hepburn T."/>
            <person name="Howarth C."/>
            <person name="Jen D."/>
            <person name="Larson L."/>
            <person name="Mehta T."/>
            <person name="Neiman D."/>
            <person name="Pearson M."/>
            <person name="Roberts A."/>
            <person name="Saif S."/>
            <person name="Shea T."/>
            <person name="Shenoy N."/>
            <person name="Sisk P."/>
            <person name="Stolte C."/>
            <person name="Sykes S."/>
            <person name="Walk T."/>
            <person name="White J."/>
            <person name="Yandava C."/>
            <person name="Haas B."/>
            <person name="Nusbaum C."/>
            <person name="Birren B."/>
        </authorList>
    </citation>
    <scope>NUCLEOTIDE SEQUENCE [LARGE SCALE GENOMIC DNA]</scope>
    <source>
        <strain evidence="4">R3-111a-1</strain>
    </source>
</reference>
<feature type="compositionally biased region" description="Basic and acidic residues" evidence="1">
    <location>
        <begin position="20"/>
        <end position="31"/>
    </location>
</feature>
<reference evidence="3" key="5">
    <citation type="submission" date="2018-04" db="UniProtKB">
        <authorList>
            <consortium name="EnsemblFungi"/>
        </authorList>
    </citation>
    <scope>IDENTIFICATION</scope>
    <source>
        <strain evidence="3">R3-111a-1</strain>
    </source>
</reference>
<keyword evidence="4" id="KW-1185">Reference proteome</keyword>
<dbReference type="EnsemblFungi" id="EJT81833">
    <property type="protein sequence ID" value="EJT81833"/>
    <property type="gene ID" value="GGTG_01807"/>
</dbReference>
<evidence type="ECO:0000313" key="3">
    <source>
        <dbReference type="EnsemblFungi" id="EJT81833"/>
    </source>
</evidence>
<evidence type="ECO:0000313" key="2">
    <source>
        <dbReference type="EMBL" id="EJT81833.1"/>
    </source>
</evidence>
<feature type="region of interest" description="Disordered" evidence="1">
    <location>
        <begin position="1"/>
        <end position="62"/>
    </location>
</feature>
<accession>J3NKL6</accession>
<proteinExistence type="predicted"/>
<feature type="compositionally biased region" description="Basic and acidic residues" evidence="1">
    <location>
        <begin position="43"/>
        <end position="62"/>
    </location>
</feature>
<name>J3NKL6_GAET3</name>
<evidence type="ECO:0000313" key="4">
    <source>
        <dbReference type="Proteomes" id="UP000006039"/>
    </source>
</evidence>
<reference evidence="3" key="4">
    <citation type="journal article" date="2015" name="G3 (Bethesda)">
        <title>Genome sequences of three phytopathogenic species of the Magnaporthaceae family of fungi.</title>
        <authorList>
            <person name="Okagaki L.H."/>
            <person name="Nunes C.C."/>
            <person name="Sailsbery J."/>
            <person name="Clay B."/>
            <person name="Brown D."/>
            <person name="John T."/>
            <person name="Oh Y."/>
            <person name="Young N."/>
            <person name="Fitzgerald M."/>
            <person name="Haas B.J."/>
            <person name="Zeng Q."/>
            <person name="Young S."/>
            <person name="Adiconis X."/>
            <person name="Fan L."/>
            <person name="Levin J.Z."/>
            <person name="Mitchell T.K."/>
            <person name="Okubara P.A."/>
            <person name="Farman M.L."/>
            <person name="Kohn L.M."/>
            <person name="Birren B."/>
            <person name="Ma L.-J."/>
            <person name="Dean R.A."/>
        </authorList>
    </citation>
    <scope>NUCLEOTIDE SEQUENCE</scope>
    <source>
        <strain evidence="3">R3-111a-1</strain>
    </source>
</reference>
<protein>
    <submittedName>
        <fullName evidence="2 3">Uncharacterized protein</fullName>
    </submittedName>
</protein>
<dbReference type="AlphaFoldDB" id="J3NKL6"/>
<reference evidence="2" key="2">
    <citation type="submission" date="2010-07" db="EMBL/GenBank/DDBJ databases">
        <authorList>
            <consortium name="The Broad Institute Genome Sequencing Platform"/>
            <consortium name="Broad Institute Genome Sequencing Center for Infectious Disease"/>
            <person name="Ma L.-J."/>
            <person name="Dead R."/>
            <person name="Young S."/>
            <person name="Zeng Q."/>
            <person name="Koehrsen M."/>
            <person name="Alvarado L."/>
            <person name="Berlin A."/>
            <person name="Chapman S.B."/>
            <person name="Chen Z."/>
            <person name="Freedman E."/>
            <person name="Gellesch M."/>
            <person name="Goldberg J."/>
            <person name="Griggs A."/>
            <person name="Gujja S."/>
            <person name="Heilman E.R."/>
            <person name="Heiman D."/>
            <person name="Hepburn T."/>
            <person name="Howarth C."/>
            <person name="Jen D."/>
            <person name="Larson L."/>
            <person name="Mehta T."/>
            <person name="Neiman D."/>
            <person name="Pearson M."/>
            <person name="Roberts A."/>
            <person name="Saif S."/>
            <person name="Shea T."/>
            <person name="Shenoy N."/>
            <person name="Sisk P."/>
            <person name="Stolte C."/>
            <person name="Sykes S."/>
            <person name="Walk T."/>
            <person name="White J."/>
            <person name="Yandava C."/>
            <person name="Haas B."/>
            <person name="Nusbaum C."/>
            <person name="Birren B."/>
        </authorList>
    </citation>
    <scope>NUCLEOTIDE SEQUENCE</scope>
    <source>
        <strain evidence="2">R3-111a-1</strain>
    </source>
</reference>
<dbReference type="GeneID" id="20342265"/>
<dbReference type="VEuPathDB" id="FungiDB:GGTG_01807"/>
<dbReference type="HOGENOM" id="CLU_2904304_0_0_1"/>
<organism evidence="2">
    <name type="scientific">Gaeumannomyces tritici (strain R3-111a-1)</name>
    <name type="common">Wheat and barley take-all root rot fungus</name>
    <name type="synonym">Gaeumannomyces graminis var. tritici</name>
    <dbReference type="NCBI Taxonomy" id="644352"/>
    <lineage>
        <taxon>Eukaryota</taxon>
        <taxon>Fungi</taxon>
        <taxon>Dikarya</taxon>
        <taxon>Ascomycota</taxon>
        <taxon>Pezizomycotina</taxon>
        <taxon>Sordariomycetes</taxon>
        <taxon>Sordariomycetidae</taxon>
        <taxon>Magnaporthales</taxon>
        <taxon>Magnaporthaceae</taxon>
        <taxon>Gaeumannomyces</taxon>
    </lineage>
</organism>
<sequence>MLVKHGGTDVVAELAARRAPSKDDEKKKADWRNPNTTVFTPEQLREQAARLQREQEAEHRRT</sequence>
<gene>
    <name evidence="3" type="primary">20342265</name>
    <name evidence="2" type="ORF">GGTG_01807</name>
</gene>
<dbReference type="RefSeq" id="XP_009217842.1">
    <property type="nucleotide sequence ID" value="XM_009219578.1"/>
</dbReference>
<dbReference type="Proteomes" id="UP000006039">
    <property type="component" value="Unassembled WGS sequence"/>
</dbReference>